<dbReference type="GO" id="GO:0005829">
    <property type="term" value="C:cytosol"/>
    <property type="evidence" value="ECO:0007669"/>
    <property type="project" value="TreeGrafter"/>
</dbReference>
<dbReference type="Proteomes" id="UP000176204">
    <property type="component" value="Chromosome I"/>
</dbReference>
<evidence type="ECO:0000256" key="6">
    <source>
        <dbReference type="ARBA" id="ARBA00022806"/>
    </source>
</evidence>
<evidence type="ECO:0000256" key="11">
    <source>
        <dbReference type="NCBIfam" id="TIGR00665"/>
    </source>
</evidence>
<dbReference type="PANTHER" id="PTHR30153">
    <property type="entry name" value="REPLICATIVE DNA HELICASE DNAB"/>
    <property type="match status" value="1"/>
</dbReference>
<accession>A0A1C7PFN0</accession>
<dbReference type="STRING" id="1679444.PYTT_1465"/>
<keyword evidence="9" id="KW-0413">Isomerase</keyword>
<dbReference type="EMBL" id="LT629973">
    <property type="protein sequence ID" value="SEH88748.1"/>
    <property type="molecule type" value="Genomic_DNA"/>
</dbReference>
<keyword evidence="5 12" id="KW-0378">Hydrolase</keyword>
<evidence type="ECO:0000256" key="3">
    <source>
        <dbReference type="ARBA" id="ARBA00022705"/>
    </source>
</evidence>
<evidence type="ECO:0000256" key="2">
    <source>
        <dbReference type="ARBA" id="ARBA00022515"/>
    </source>
</evidence>
<dbReference type="GO" id="GO:0005524">
    <property type="term" value="F:ATP binding"/>
    <property type="evidence" value="ECO:0007669"/>
    <property type="project" value="UniProtKB-UniRule"/>
</dbReference>
<dbReference type="Pfam" id="PF00772">
    <property type="entry name" value="DnaB"/>
    <property type="match status" value="1"/>
</dbReference>
<dbReference type="GO" id="GO:0006269">
    <property type="term" value="P:DNA replication, synthesis of primer"/>
    <property type="evidence" value="ECO:0007669"/>
    <property type="project" value="UniProtKB-UniRule"/>
</dbReference>
<keyword evidence="7 12" id="KW-0067">ATP-binding</keyword>
<dbReference type="SUPFAM" id="SSF48024">
    <property type="entry name" value="N-terminal domain of DnaB helicase"/>
    <property type="match status" value="1"/>
</dbReference>
<evidence type="ECO:0000313" key="15">
    <source>
        <dbReference type="EMBL" id="SEH88748.1"/>
    </source>
</evidence>
<keyword evidence="3 12" id="KW-0235">DNA replication</keyword>
<dbReference type="PANTHER" id="PTHR30153:SF2">
    <property type="entry name" value="REPLICATIVE DNA HELICASE"/>
    <property type="match status" value="1"/>
</dbReference>
<keyword evidence="8 12" id="KW-0238">DNA-binding</keyword>
<dbReference type="InterPro" id="IPR007692">
    <property type="entry name" value="DNA_helicase_DnaB"/>
</dbReference>
<comment type="similarity">
    <text evidence="1 12">Belongs to the helicase family. DnaB subfamily.</text>
</comment>
<dbReference type="AlphaFoldDB" id="A0A1C7PFN0"/>
<dbReference type="InterPro" id="IPR027417">
    <property type="entry name" value="P-loop_NTPase"/>
</dbReference>
<dbReference type="InterPro" id="IPR016136">
    <property type="entry name" value="DNA_helicase_N/primase_C"/>
</dbReference>
<keyword evidence="2 12" id="KW-0639">Primosome</keyword>
<dbReference type="PROSITE" id="PS51199">
    <property type="entry name" value="SF4_HELICASE"/>
    <property type="match status" value="1"/>
</dbReference>
<evidence type="ECO:0000313" key="16">
    <source>
        <dbReference type="Proteomes" id="UP000176204"/>
    </source>
</evidence>
<keyword evidence="4 12" id="KW-0547">Nucleotide-binding</keyword>
<gene>
    <name evidence="15" type="ORF">PYTT_1465</name>
</gene>
<dbReference type="InterPro" id="IPR007694">
    <property type="entry name" value="DNA_helicase_DnaB-like_C"/>
</dbReference>
<reference evidence="16" key="1">
    <citation type="submission" date="2016-09" db="EMBL/GenBank/DDBJ databases">
        <authorList>
            <person name="Koehorst J."/>
        </authorList>
    </citation>
    <scope>NUCLEOTIDE SEQUENCE [LARGE SCALE GENOMIC DNA]</scope>
</reference>
<dbReference type="KEGG" id="agl:PYTT_1465"/>
<dbReference type="GO" id="GO:0016887">
    <property type="term" value="F:ATP hydrolysis activity"/>
    <property type="evidence" value="ECO:0007669"/>
    <property type="project" value="RHEA"/>
</dbReference>
<keyword evidence="16" id="KW-1185">Reference proteome</keyword>
<dbReference type="PATRIC" id="fig|1679444.3.peg.1467"/>
<evidence type="ECO:0000256" key="10">
    <source>
        <dbReference type="ARBA" id="ARBA00048954"/>
    </source>
</evidence>
<dbReference type="SUPFAM" id="SSF52540">
    <property type="entry name" value="P-loop containing nucleoside triphosphate hydrolases"/>
    <property type="match status" value="1"/>
</dbReference>
<dbReference type="Gene3D" id="1.10.860.10">
    <property type="entry name" value="DNAb Helicase, Chain A"/>
    <property type="match status" value="1"/>
</dbReference>
<evidence type="ECO:0000256" key="1">
    <source>
        <dbReference type="ARBA" id="ARBA00008428"/>
    </source>
</evidence>
<evidence type="ECO:0000256" key="5">
    <source>
        <dbReference type="ARBA" id="ARBA00022801"/>
    </source>
</evidence>
<dbReference type="NCBIfam" id="TIGR00665">
    <property type="entry name" value="DnaB"/>
    <property type="match status" value="1"/>
</dbReference>
<dbReference type="InterPro" id="IPR036185">
    <property type="entry name" value="DNA_heli_DnaB-like_N_sf"/>
</dbReference>
<evidence type="ECO:0000259" key="14">
    <source>
        <dbReference type="PROSITE" id="PS51199"/>
    </source>
</evidence>
<dbReference type="CDD" id="cd00984">
    <property type="entry name" value="DnaB_C"/>
    <property type="match status" value="1"/>
</dbReference>
<name>A0A1C7PFN0_9BACT</name>
<dbReference type="Pfam" id="PF03796">
    <property type="entry name" value="DnaB_C"/>
    <property type="match status" value="1"/>
</dbReference>
<evidence type="ECO:0000256" key="9">
    <source>
        <dbReference type="ARBA" id="ARBA00023235"/>
    </source>
</evidence>
<sequence length="477" mass="53155">MSNDATSFSPLELTKAPASSPESRTVPQAPRVEKSVLSMMTIDPSYILGRCITKGMGEEYFYVPAHKLLWNIFLDRYNKNQPLDITSVAQELTDKHQLEAVGGLAGLTEIYSYTTNTALFDPHFETLQEKYVLRSIIATTSRSMEKAFAAEEEIAELLDSVEQDVLGIREKMKHGEEQSLSTVIAEAVTNMERFLAQKGGILGITTGFEKLDRMSNGLKAGELFVVAARPSMGKTSFLLNMMEHIALDLNKPSLIFSCEMPSVQLVERLIFARSGIRRAEMMARGSMTQQEQKHFARVVSVLRKSRLVLDDTAAISINELRAKARRVLRDQGELAAIGIDYLQLMRSHTKQAQNSREREIAEISSGLKSLAKELKVPIIVLAQLNRGPENRTGGSLGVPRMSDLRESGAIEQDADMIGLLYRSAYYAENDEERQQRAGHANLLLAKNRNGPTGDVPLYFEAELMRFSTRQDEEGSGE</sequence>
<comment type="function">
    <text evidence="12">The main replicative DNA helicase, it participates in initiation and elongation during chromosome replication. Travels ahead of the DNA replisome, separating dsDNA into templates for DNA synthesis. A processive ATP-dependent 5'-3' DNA helicase it has DNA-dependent ATPase activity.</text>
</comment>
<organism evidence="15 16">
    <name type="scientific">Akkermansia glycaniphila</name>
    <dbReference type="NCBI Taxonomy" id="1679444"/>
    <lineage>
        <taxon>Bacteria</taxon>
        <taxon>Pseudomonadati</taxon>
        <taxon>Verrucomicrobiota</taxon>
        <taxon>Verrucomicrobiia</taxon>
        <taxon>Verrucomicrobiales</taxon>
        <taxon>Akkermansiaceae</taxon>
        <taxon>Akkermansia</taxon>
    </lineage>
</organism>
<evidence type="ECO:0000256" key="13">
    <source>
        <dbReference type="SAM" id="MobiDB-lite"/>
    </source>
</evidence>
<keyword evidence="6 12" id="KW-0347">Helicase</keyword>
<proteinExistence type="inferred from homology"/>
<dbReference type="GO" id="GO:0043139">
    <property type="term" value="F:5'-3' DNA helicase activity"/>
    <property type="evidence" value="ECO:0007669"/>
    <property type="project" value="UniProtKB-EC"/>
</dbReference>
<dbReference type="InterPro" id="IPR007693">
    <property type="entry name" value="DNA_helicase_DnaB-like_N"/>
</dbReference>
<dbReference type="RefSeq" id="WP_067771978.1">
    <property type="nucleotide sequence ID" value="NZ_JACVVN010000009.1"/>
</dbReference>
<dbReference type="EC" id="5.6.2.3" evidence="11 12"/>
<evidence type="ECO:0000256" key="8">
    <source>
        <dbReference type="ARBA" id="ARBA00023125"/>
    </source>
</evidence>
<dbReference type="GO" id="GO:1990077">
    <property type="term" value="C:primosome complex"/>
    <property type="evidence" value="ECO:0007669"/>
    <property type="project" value="UniProtKB-UniRule"/>
</dbReference>
<protein>
    <recommendedName>
        <fullName evidence="11 12">Replicative DNA helicase</fullName>
        <ecNumber evidence="11 12">5.6.2.3</ecNumber>
    </recommendedName>
</protein>
<feature type="domain" description="SF4 helicase" evidence="14">
    <location>
        <begin position="197"/>
        <end position="473"/>
    </location>
</feature>
<dbReference type="GO" id="GO:0003677">
    <property type="term" value="F:DNA binding"/>
    <property type="evidence" value="ECO:0007669"/>
    <property type="project" value="UniProtKB-UniRule"/>
</dbReference>
<evidence type="ECO:0000256" key="12">
    <source>
        <dbReference type="RuleBase" id="RU362085"/>
    </source>
</evidence>
<feature type="region of interest" description="Disordered" evidence="13">
    <location>
        <begin position="1"/>
        <end position="30"/>
    </location>
</feature>
<dbReference type="Gene3D" id="3.40.50.300">
    <property type="entry name" value="P-loop containing nucleotide triphosphate hydrolases"/>
    <property type="match status" value="1"/>
</dbReference>
<evidence type="ECO:0000256" key="4">
    <source>
        <dbReference type="ARBA" id="ARBA00022741"/>
    </source>
</evidence>
<evidence type="ECO:0000256" key="7">
    <source>
        <dbReference type="ARBA" id="ARBA00022840"/>
    </source>
</evidence>
<comment type="catalytic activity">
    <reaction evidence="10 12">
        <text>ATP + H2O = ADP + phosphate + H(+)</text>
        <dbReference type="Rhea" id="RHEA:13065"/>
        <dbReference type="ChEBI" id="CHEBI:15377"/>
        <dbReference type="ChEBI" id="CHEBI:15378"/>
        <dbReference type="ChEBI" id="CHEBI:30616"/>
        <dbReference type="ChEBI" id="CHEBI:43474"/>
        <dbReference type="ChEBI" id="CHEBI:456216"/>
        <dbReference type="EC" id="5.6.2.3"/>
    </reaction>
</comment>
<dbReference type="OrthoDB" id="9773982at2"/>